<keyword evidence="3" id="KW-0614">Plasmid</keyword>
<evidence type="ECO:0000256" key="2">
    <source>
        <dbReference type="SAM" id="SignalP"/>
    </source>
</evidence>
<organism evidence="3 4">
    <name type="scientific">Paracoccus albicereus</name>
    <dbReference type="NCBI Taxonomy" id="2922394"/>
    <lineage>
        <taxon>Bacteria</taxon>
        <taxon>Pseudomonadati</taxon>
        <taxon>Pseudomonadota</taxon>
        <taxon>Alphaproteobacteria</taxon>
        <taxon>Rhodobacterales</taxon>
        <taxon>Paracoccaceae</taxon>
        <taxon>Paracoccus</taxon>
    </lineage>
</organism>
<keyword evidence="2" id="KW-0732">Signal</keyword>
<dbReference type="Proteomes" id="UP001203945">
    <property type="component" value="Unassembled WGS sequence"/>
</dbReference>
<sequence length="158" mass="16356">MFRISTATGIIAAAILSLPLHAQAQQADSPERSADTTTAPDDENAALRAELEAARAELEALKRQAPEGATAAPISTDTAPTDADDIPAIELAAGEPRDAALVAGVVADAPGAPTDPVLRTRLHDLLVQGVCAPDALAQVQDPINRQTLLALMTRLPRC</sequence>
<comment type="caution">
    <text evidence="3">The sequence shown here is derived from an EMBL/GenBank/DDBJ whole genome shotgun (WGS) entry which is preliminary data.</text>
</comment>
<name>A0ABT1MLS8_9RHOB</name>
<proteinExistence type="predicted"/>
<evidence type="ECO:0000256" key="1">
    <source>
        <dbReference type="SAM" id="MobiDB-lite"/>
    </source>
</evidence>
<feature type="compositionally biased region" description="Low complexity" evidence="1">
    <location>
        <begin position="69"/>
        <end position="81"/>
    </location>
</feature>
<dbReference type="RefSeq" id="WP_255328090.1">
    <property type="nucleotide sequence ID" value="NZ_JAKZEU010000001.1"/>
</dbReference>
<feature type="chain" id="PRO_5047135912" description="Secreted protein" evidence="2">
    <location>
        <begin position="25"/>
        <end position="158"/>
    </location>
</feature>
<evidence type="ECO:0000313" key="3">
    <source>
        <dbReference type="EMBL" id="MCQ0969131.1"/>
    </source>
</evidence>
<feature type="region of interest" description="Disordered" evidence="1">
    <location>
        <begin position="60"/>
        <end position="83"/>
    </location>
</feature>
<reference evidence="3 4" key="1">
    <citation type="submission" date="2022-03" db="EMBL/GenBank/DDBJ databases">
        <authorList>
            <person name="He Y."/>
        </authorList>
    </citation>
    <scope>NUCLEOTIDE SEQUENCE [LARGE SCALE GENOMIC DNA]</scope>
    <source>
        <strain evidence="3 4">TK19116</strain>
        <plasmid evidence="3">unnamed1</plasmid>
    </source>
</reference>
<protein>
    <recommendedName>
        <fullName evidence="5">Secreted protein</fullName>
    </recommendedName>
</protein>
<keyword evidence="4" id="KW-1185">Reference proteome</keyword>
<dbReference type="EMBL" id="JAKZEU010000001">
    <property type="protein sequence ID" value="MCQ0969131.1"/>
    <property type="molecule type" value="Genomic_DNA"/>
</dbReference>
<accession>A0ABT1MLS8</accession>
<evidence type="ECO:0008006" key="5">
    <source>
        <dbReference type="Google" id="ProtNLM"/>
    </source>
</evidence>
<evidence type="ECO:0000313" key="4">
    <source>
        <dbReference type="Proteomes" id="UP001203945"/>
    </source>
</evidence>
<feature type="signal peptide" evidence="2">
    <location>
        <begin position="1"/>
        <end position="24"/>
    </location>
</feature>
<geneLocation type="plasmid" evidence="3">
    <name>unnamed1</name>
</geneLocation>
<gene>
    <name evidence="3" type="ORF">MLD63_01610</name>
</gene>
<feature type="region of interest" description="Disordered" evidence="1">
    <location>
        <begin position="26"/>
        <end position="46"/>
    </location>
</feature>